<dbReference type="RefSeq" id="WP_130283680.1">
    <property type="nucleotide sequence ID" value="NZ_SGXT01000017.1"/>
</dbReference>
<dbReference type="EMBL" id="SGXT01000017">
    <property type="protein sequence ID" value="RZT58327.1"/>
    <property type="molecule type" value="Genomic_DNA"/>
</dbReference>
<sequence length="156" mass="15849">MLAPRTTQRRARTAAIVGALGTAATMTGCAPLDALIGGPSVERLDGATAVDPAAEPASYAAGLYAGNGTYTSPNGRENIVVFVTLADGGVVTDVSVTPGANNPTVAFYQGEFAEGIAAEVIGRHLDELDVTRVAGSSLTSGGFREALEQIRSDARP</sequence>
<comment type="caution">
    <text evidence="1">The sequence shown here is derived from an EMBL/GenBank/DDBJ whole genome shotgun (WGS) entry which is preliminary data.</text>
</comment>
<evidence type="ECO:0000313" key="1">
    <source>
        <dbReference type="EMBL" id="RZT58327.1"/>
    </source>
</evidence>
<name>A0A4Q7TEX5_9MICO</name>
<gene>
    <name evidence="1" type="ORF">EV140_2095</name>
</gene>
<accession>A0A4Q7TEX5</accession>
<proteinExistence type="predicted"/>
<organism evidence="1 2">
    <name type="scientific">Microcella alkaliphila</name>
    <dbReference type="NCBI Taxonomy" id="279828"/>
    <lineage>
        <taxon>Bacteria</taxon>
        <taxon>Bacillati</taxon>
        <taxon>Actinomycetota</taxon>
        <taxon>Actinomycetes</taxon>
        <taxon>Micrococcales</taxon>
        <taxon>Microbacteriaceae</taxon>
        <taxon>Microcella</taxon>
    </lineage>
</organism>
<dbReference type="PROSITE" id="PS51257">
    <property type="entry name" value="PROKAR_LIPOPROTEIN"/>
    <property type="match status" value="1"/>
</dbReference>
<reference evidence="1 2" key="1">
    <citation type="journal article" date="2015" name="Stand. Genomic Sci.">
        <title>Genomic Encyclopedia of Bacterial and Archaeal Type Strains, Phase III: the genomes of soil and plant-associated and newly described type strains.</title>
        <authorList>
            <person name="Whitman W.B."/>
            <person name="Woyke T."/>
            <person name="Klenk H.P."/>
            <person name="Zhou Y."/>
            <person name="Lilburn T.G."/>
            <person name="Beck B.J."/>
            <person name="De Vos P."/>
            <person name="Vandamme P."/>
            <person name="Eisen J.A."/>
            <person name="Garrity G."/>
            <person name="Hugenholtz P."/>
            <person name="Kyrpides N.C."/>
        </authorList>
    </citation>
    <scope>NUCLEOTIDE SEQUENCE [LARGE SCALE GENOMIC DNA]</scope>
    <source>
        <strain evidence="1 2">AC4r</strain>
    </source>
</reference>
<dbReference type="Proteomes" id="UP000292408">
    <property type="component" value="Unassembled WGS sequence"/>
</dbReference>
<keyword evidence="2" id="KW-1185">Reference proteome</keyword>
<protein>
    <submittedName>
        <fullName evidence="1">Uncharacterized protein</fullName>
    </submittedName>
</protein>
<evidence type="ECO:0000313" key="2">
    <source>
        <dbReference type="Proteomes" id="UP000292408"/>
    </source>
</evidence>
<dbReference type="AlphaFoldDB" id="A0A4Q7TEX5"/>
<dbReference type="OrthoDB" id="4232596at2"/>